<feature type="compositionally biased region" description="Low complexity" evidence="1">
    <location>
        <begin position="565"/>
        <end position="579"/>
    </location>
</feature>
<feature type="compositionally biased region" description="Polar residues" evidence="1">
    <location>
        <begin position="1952"/>
        <end position="1969"/>
    </location>
</feature>
<feature type="region of interest" description="Disordered" evidence="1">
    <location>
        <begin position="2336"/>
        <end position="2370"/>
    </location>
</feature>
<evidence type="ECO:0000259" key="2">
    <source>
        <dbReference type="Pfam" id="PF15249"/>
    </source>
</evidence>
<feature type="domain" description="GLTSCR protein conserved" evidence="2">
    <location>
        <begin position="2010"/>
        <end position="2110"/>
    </location>
</feature>
<feature type="compositionally biased region" description="Basic residues" evidence="1">
    <location>
        <begin position="838"/>
        <end position="849"/>
    </location>
</feature>
<feature type="compositionally biased region" description="Polar residues" evidence="1">
    <location>
        <begin position="782"/>
        <end position="795"/>
    </location>
</feature>
<name>E2AU32_CAMFO</name>
<keyword evidence="4" id="KW-1185">Reference proteome</keyword>
<feature type="compositionally biased region" description="Polar residues" evidence="1">
    <location>
        <begin position="424"/>
        <end position="436"/>
    </location>
</feature>
<dbReference type="OMA" id="GFPQMLM"/>
<dbReference type="GO" id="GO:0016514">
    <property type="term" value="C:SWI/SNF complex"/>
    <property type="evidence" value="ECO:0007669"/>
    <property type="project" value="TreeGrafter"/>
</dbReference>
<dbReference type="OrthoDB" id="2556847at2759"/>
<feature type="compositionally biased region" description="Low complexity" evidence="1">
    <location>
        <begin position="1150"/>
        <end position="1167"/>
    </location>
</feature>
<feature type="region of interest" description="Disordered" evidence="1">
    <location>
        <begin position="413"/>
        <end position="438"/>
    </location>
</feature>
<feature type="region of interest" description="Disordered" evidence="1">
    <location>
        <begin position="809"/>
        <end position="859"/>
    </location>
</feature>
<feature type="region of interest" description="Disordered" evidence="1">
    <location>
        <begin position="776"/>
        <end position="795"/>
    </location>
</feature>
<dbReference type="KEGG" id="cfo:105256039"/>
<dbReference type="InterPro" id="IPR015671">
    <property type="entry name" value="GSCR1_dom"/>
</dbReference>
<dbReference type="GO" id="GO:0045893">
    <property type="term" value="P:positive regulation of DNA-templated transcription"/>
    <property type="evidence" value="ECO:0007669"/>
    <property type="project" value="TreeGrafter"/>
</dbReference>
<protein>
    <submittedName>
        <fullName evidence="3">Uncharacterized protein KIAA0240</fullName>
    </submittedName>
</protein>
<dbReference type="Proteomes" id="UP000000311">
    <property type="component" value="Unassembled WGS sequence"/>
</dbReference>
<evidence type="ECO:0000313" key="3">
    <source>
        <dbReference type="EMBL" id="EFN63075.1"/>
    </source>
</evidence>
<dbReference type="InterPro" id="IPR052438">
    <property type="entry name" value="Chromatin_remod/trans_coact"/>
</dbReference>
<accession>E2AU32</accession>
<gene>
    <name evidence="3" type="ORF">EAG_15922</name>
</gene>
<feature type="region of interest" description="Disordered" evidence="1">
    <location>
        <begin position="1146"/>
        <end position="1167"/>
    </location>
</feature>
<feature type="compositionally biased region" description="Polar residues" evidence="1">
    <location>
        <begin position="1926"/>
        <end position="1943"/>
    </location>
</feature>
<feature type="compositionally biased region" description="Pro residues" evidence="1">
    <location>
        <begin position="640"/>
        <end position="650"/>
    </location>
</feature>
<dbReference type="EMBL" id="GL442767">
    <property type="protein sequence ID" value="EFN63075.1"/>
    <property type="molecule type" value="Genomic_DNA"/>
</dbReference>
<organism evidence="4">
    <name type="scientific">Camponotus floridanus</name>
    <name type="common">Florida carpenter ant</name>
    <dbReference type="NCBI Taxonomy" id="104421"/>
    <lineage>
        <taxon>Eukaryota</taxon>
        <taxon>Metazoa</taxon>
        <taxon>Ecdysozoa</taxon>
        <taxon>Arthropoda</taxon>
        <taxon>Hexapoda</taxon>
        <taxon>Insecta</taxon>
        <taxon>Pterygota</taxon>
        <taxon>Neoptera</taxon>
        <taxon>Endopterygota</taxon>
        <taxon>Hymenoptera</taxon>
        <taxon>Apocrita</taxon>
        <taxon>Aculeata</taxon>
        <taxon>Formicoidea</taxon>
        <taxon>Formicidae</taxon>
        <taxon>Formicinae</taxon>
        <taxon>Camponotus</taxon>
    </lineage>
</organism>
<feature type="compositionally biased region" description="Low complexity" evidence="1">
    <location>
        <begin position="413"/>
        <end position="423"/>
    </location>
</feature>
<feature type="compositionally biased region" description="Polar residues" evidence="1">
    <location>
        <begin position="651"/>
        <end position="661"/>
    </location>
</feature>
<feature type="compositionally biased region" description="Polar residues" evidence="1">
    <location>
        <begin position="508"/>
        <end position="533"/>
    </location>
</feature>
<feature type="compositionally biased region" description="Low complexity" evidence="1">
    <location>
        <begin position="534"/>
        <end position="553"/>
    </location>
</feature>
<feature type="compositionally biased region" description="Low complexity" evidence="1">
    <location>
        <begin position="896"/>
        <end position="910"/>
    </location>
</feature>
<proteinExistence type="predicted"/>
<feature type="region of interest" description="Disordered" evidence="1">
    <location>
        <begin position="1926"/>
        <end position="1989"/>
    </location>
</feature>
<feature type="region of interest" description="Disordered" evidence="1">
    <location>
        <begin position="1"/>
        <end position="26"/>
    </location>
</feature>
<feature type="region of interest" description="Disordered" evidence="1">
    <location>
        <begin position="636"/>
        <end position="667"/>
    </location>
</feature>
<feature type="region of interest" description="Disordered" evidence="1">
    <location>
        <begin position="885"/>
        <end position="913"/>
    </location>
</feature>
<feature type="compositionally biased region" description="Polar residues" evidence="1">
    <location>
        <begin position="809"/>
        <end position="833"/>
    </location>
</feature>
<evidence type="ECO:0000256" key="1">
    <source>
        <dbReference type="SAM" id="MobiDB-lite"/>
    </source>
</evidence>
<dbReference type="InParanoid" id="E2AU32"/>
<dbReference type="PANTHER" id="PTHR15572">
    <property type="entry name" value="GLIOMA TUMOR SUPPRESSOR CANDIDATE REGION GENE 1"/>
    <property type="match status" value="1"/>
</dbReference>
<dbReference type="PANTHER" id="PTHR15572:SF0">
    <property type="entry name" value="GLUTAMINE-RICH PROTEIN-RELATED"/>
    <property type="match status" value="1"/>
</dbReference>
<feature type="region of interest" description="Disordered" evidence="1">
    <location>
        <begin position="1189"/>
        <end position="1209"/>
    </location>
</feature>
<feature type="region of interest" description="Disordered" evidence="1">
    <location>
        <begin position="470"/>
        <end position="592"/>
    </location>
</feature>
<dbReference type="Pfam" id="PF15249">
    <property type="entry name" value="GLTSCR1"/>
    <property type="match status" value="1"/>
</dbReference>
<dbReference type="STRING" id="104421.E2AU32"/>
<feature type="compositionally biased region" description="Low complexity" evidence="1">
    <location>
        <begin position="2341"/>
        <end position="2353"/>
    </location>
</feature>
<sequence length="2370" mass="254154">MQQPQSRPLLGDSVSSTTSPNARPRNNPVAVLTQQQLQQLQQLQAQNTSGQSLTFALQQTSSNTQEQGNGSTTGNHIVYVNQLNQLNQSTINPSGTGMGLPPATPTFGVGLNMGLPLSLLNTSLTSLTSNVITTSNPLLNLGLPSINTGLTAINPSLNHLNAINSNLTSNIGSNNINNSLSNLGQDLNSINTGVNTGINRLNTINSTNINSGLSGVNAGLTGVNPNLTNLNSSNVNQNLTLNTNLTATNSGVSGLPAINPNTNLTTTSINSGVNQGLNRSINALATGLTPTSLNSSSAQFPFQTIQSIQSIAPHIVGSSNIAHVPNSAISQHPNSNISTISQISNSGTLTSSSIFTSTPSESIHTTTANVNHASNVNLTTNIPHLGTMHANLSNISTSNVHISASNEPTMSLSHVSSLSSSQSTGFQPQRQYSQGLNPGLSASVALTGTTQPSNVVSTMNTVKSMQNIQNQNISSPGSPFSIPLKSPASNIAPPTPSPSPNRLLLRSPASNSIQSNRNSPSPVGTSTSNSNFNIQMQSPMQSPMSVSQIQSPVLSPYPPAKSPHLLGGNNSLNNRSPAPGGSPGPPVVRPNTPILQQGMQVLQIIHGTPQGYQSTPTQLVTRTQLFGNQQIQIAATKPAKQPPQILPKPPNQQATTSQQKPQRATTTITNQVTQQTQPQLVLAGPQPSPTTATMIPTAQGLLLNQVLPSTGPVIVQQQPGGVQLILRTPASAQQQTHTAQLTQQQLVRVVTAQGMQLQGLTPAFFAVPNGFPPTASPVIRHTPSSPAPSNSGTGNSIVIQNAMVQSPQSQIAQVTSGNTTGNASCTQTVSEQNLLPPPKKKAKKKKKAKRKDDEPPKLDLASIMKISGIGDDDDIFDTELTTETEVPCQVSQQSETNSGQSLNQLSSQGTIPTNSTQNLIQVPATNTTNTQASVSQTFNSQLVAQLQMPVQNAISGQLRLAVGEDGKVVLHHTPEPNQPEIDSATAQALIRSLTQGSGQNSQIISQLFSQAQNTSQPAQSTIQQRPKFVKSPLTSGNQVSTNTVSSTCSQNIVCTTSPHHSQICSKPMNQQKNIVSQETNSLPSVCVQSNLGPLQSLEIQTSKNVNVQNLMQSKSSNPILSQSGNISLNTSDVLSVKPSPMFNIQGPRMSNANQTNSNQQNSNISLQKSSQVRLTNACITTNVRQNLGKQAQQQQHGVHMQKSLPGSSLVQNDHVSKANQNLQQVSQQETLALQQESPLFQHNQQITAQTVQTQNVQQIFEQNLQSSNIHHNSMNILQQQSSCNTMQQHDTMNVLHSSIQQNTINVLQQNTAGNVQNVEQNLQSGTMKDIAHTQQNVMASLQQQNTSAILHNTSVQQNVNVQQQKVMTANTFSSVNAHHFESQNSANVVQQGMNTHQNQNQNILITTTPASNTSTQQNESQKIESQGANILNSAANNILNNAPKITPEILNALSNLNPNDQLLIANANGQMQVISQQLLQQFLAGQLNATNQTQNQNQTQKIVIGEPDANNQNLQGVQINTPTSQIIVNSSGGAPTIQNNIQNIVVQAAPSQMPPHIQIQNSNFPSQFIDNLNQQQIRNLGNNQPKKAKIVKKTKVAVTAQSIVNSQTTKTVTVTRPTMVAANTSNLQKVDNPNKTNTLVSQTTNPVKSEPAQVIANGPLVSSSASSHVSVPSNGQMVQRIQTIQLPAQKQQMLKNIQSQIQSILSRKPVTPNNPTLRKLYEEQAKILASGKIVSSTTHPVNSAAESTFNVSLVSTVASNVHLQNSFKNQTSAAQTQTQTSTITMPVTSQSLNPTTSVTMPSSTNINYINITSITCTPPNVQGQATISNTTTQNMHQSTHIKQHKFYQNHGNQMLNPSSANVQIFSPPITSATTALQLQNNAQQLTQVQTQQQQTSMQQSTQCQTDPLDIKPNIQTPSPVKQELSSPIQVQTQSGSPVGQVTSPRMMGKGTQRIQSPVNTGGNMTKQLVSPNSNSSPLISPRQGVKRRATSPICRQLNRSDLVEQQLKIDQNGATNPDMNTPFSGKRDACKRLVRYHCLNEQVLSPKDLAKADERFEETAKHLLGKFSAMMNKYTYLLLMESMREVRTSELMMIDRTFVAEEQNILNRLREQEAKVNEEFKKEEKPLVPKVEPGLIEEDKSALTTSPSLVNVSVKRELEDDFPSDEMECKPVIKTTSSTSGDYDEWLEIQKELGVYPSTTDTLRCKNGNNSNSGNSACAVTAVTRSSKIERTRANGECLRVNVPSVSNIIMKDDCEQDVTPTSFDRRWSSATDLERDLLEDADSLDGLALHSQAQCPSSTVHVTSNESGNAGNEHDEITAQVQSAIDSILNLKKRPANTLSGSSSGSSSSQSGESKDTALDQAVRSILGS</sequence>
<reference evidence="3 4" key="1">
    <citation type="journal article" date="2010" name="Science">
        <title>Genomic comparison of the ants Camponotus floridanus and Harpegnathos saltator.</title>
        <authorList>
            <person name="Bonasio R."/>
            <person name="Zhang G."/>
            <person name="Ye C."/>
            <person name="Mutti N.S."/>
            <person name="Fang X."/>
            <person name="Qin N."/>
            <person name="Donahue G."/>
            <person name="Yang P."/>
            <person name="Li Q."/>
            <person name="Li C."/>
            <person name="Zhang P."/>
            <person name="Huang Z."/>
            <person name="Berger S.L."/>
            <person name="Reinberg D."/>
            <person name="Wang J."/>
            <person name="Liebig J."/>
        </authorList>
    </citation>
    <scope>NUCLEOTIDE SEQUENCE [LARGE SCALE GENOMIC DNA]</scope>
    <source>
        <strain evidence="4">C129</strain>
    </source>
</reference>
<evidence type="ECO:0000313" key="4">
    <source>
        <dbReference type="Proteomes" id="UP000000311"/>
    </source>
</evidence>